<organism evidence="1 2">
    <name type="scientific">Candidatus Minimicrobia naudis</name>
    <dbReference type="NCBI Taxonomy" id="2841263"/>
    <lineage>
        <taxon>Bacteria</taxon>
        <taxon>Candidatus Saccharimonadota</taxon>
        <taxon>Candidatus Saccharimonadota incertae sedis</taxon>
        <taxon>Candidatus Minimicrobia</taxon>
    </lineage>
</organism>
<sequence>MKANSDMYDDIVVKLAELAQGNETYAAFNKRIVNTKMPVIGVRVPDLRRLARELAPNMSAADISKLLTAKNESFDYVLLCRVVDYACSAR</sequence>
<accession>A0A8F1MAY2</accession>
<gene>
    <name evidence="1" type="ORF">KOY48_03820</name>
</gene>
<proteinExistence type="predicted"/>
<reference evidence="1" key="1">
    <citation type="submission" date="2021-06" db="EMBL/GenBank/DDBJ databases">
        <title>An adapted protocol for Saccharibacteria cultivation: two new species join this phylum of Candidate Phyla Radiations.</title>
        <authorList>
            <person name="Ibrahim A."/>
            <person name="Maatouk M."/>
            <person name="Zgheib R."/>
            <person name="Haddad G."/>
            <person name="Bou Khalil J."/>
            <person name="Raoult D."/>
            <person name="Bittar F."/>
        </authorList>
    </citation>
    <scope>NUCLEOTIDE SEQUENCE</scope>
    <source>
        <strain evidence="1">IHU1</strain>
    </source>
</reference>
<dbReference type="Gene3D" id="1.25.10.90">
    <property type="match status" value="1"/>
</dbReference>
<name>A0A8F1MAY2_9BACT</name>
<dbReference type="EMBL" id="CP076460">
    <property type="protein sequence ID" value="QWQ32002.1"/>
    <property type="molecule type" value="Genomic_DNA"/>
</dbReference>
<dbReference type="KEGG" id="mnd:KOY48_03820"/>
<protein>
    <submittedName>
        <fullName evidence="1">DNA alkylation repair protein</fullName>
    </submittedName>
</protein>
<evidence type="ECO:0000313" key="1">
    <source>
        <dbReference type="EMBL" id="QWQ32002.1"/>
    </source>
</evidence>
<dbReference type="Proteomes" id="UP000679129">
    <property type="component" value="Chromosome"/>
</dbReference>
<keyword evidence="2" id="KW-1185">Reference proteome</keyword>
<evidence type="ECO:0000313" key="2">
    <source>
        <dbReference type="Proteomes" id="UP000679129"/>
    </source>
</evidence>
<dbReference type="AlphaFoldDB" id="A0A8F1MAY2"/>